<feature type="region of interest" description="Disordered" evidence="1">
    <location>
        <begin position="572"/>
        <end position="610"/>
    </location>
</feature>
<dbReference type="Proteomes" id="UP000799424">
    <property type="component" value="Unassembled WGS sequence"/>
</dbReference>
<feature type="region of interest" description="Disordered" evidence="1">
    <location>
        <begin position="338"/>
        <end position="365"/>
    </location>
</feature>
<protein>
    <submittedName>
        <fullName evidence="2">Uncharacterized protein</fullName>
    </submittedName>
</protein>
<feature type="region of interest" description="Disordered" evidence="1">
    <location>
        <begin position="859"/>
        <end position="974"/>
    </location>
</feature>
<feature type="compositionally biased region" description="Polar residues" evidence="1">
    <location>
        <begin position="1"/>
        <end position="11"/>
    </location>
</feature>
<feature type="region of interest" description="Disordered" evidence="1">
    <location>
        <begin position="986"/>
        <end position="1114"/>
    </location>
</feature>
<feature type="compositionally biased region" description="Low complexity" evidence="1">
    <location>
        <begin position="348"/>
        <end position="362"/>
    </location>
</feature>
<feature type="region of interest" description="Disordered" evidence="1">
    <location>
        <begin position="215"/>
        <end position="241"/>
    </location>
</feature>
<feature type="compositionally biased region" description="Polar residues" evidence="1">
    <location>
        <begin position="865"/>
        <end position="878"/>
    </location>
</feature>
<feature type="compositionally biased region" description="Acidic residues" evidence="1">
    <location>
        <begin position="1068"/>
        <end position="1082"/>
    </location>
</feature>
<evidence type="ECO:0000313" key="2">
    <source>
        <dbReference type="EMBL" id="KAF2819797.1"/>
    </source>
</evidence>
<gene>
    <name evidence="2" type="ORF">CC86DRAFT_128599</name>
</gene>
<organism evidence="2 3">
    <name type="scientific">Ophiobolus disseminans</name>
    <dbReference type="NCBI Taxonomy" id="1469910"/>
    <lineage>
        <taxon>Eukaryota</taxon>
        <taxon>Fungi</taxon>
        <taxon>Dikarya</taxon>
        <taxon>Ascomycota</taxon>
        <taxon>Pezizomycotina</taxon>
        <taxon>Dothideomycetes</taxon>
        <taxon>Pleosporomycetidae</taxon>
        <taxon>Pleosporales</taxon>
        <taxon>Pleosporineae</taxon>
        <taxon>Phaeosphaeriaceae</taxon>
        <taxon>Ophiobolus</taxon>
    </lineage>
</organism>
<dbReference type="AlphaFoldDB" id="A0A6A6ZHV1"/>
<accession>A0A6A6ZHV1</accession>
<evidence type="ECO:0000256" key="1">
    <source>
        <dbReference type="SAM" id="MobiDB-lite"/>
    </source>
</evidence>
<dbReference type="EMBL" id="MU006243">
    <property type="protein sequence ID" value="KAF2819797.1"/>
    <property type="molecule type" value="Genomic_DNA"/>
</dbReference>
<feature type="compositionally biased region" description="Polar residues" evidence="1">
    <location>
        <begin position="892"/>
        <end position="911"/>
    </location>
</feature>
<dbReference type="OrthoDB" id="5427134at2759"/>
<reference evidence="2" key="1">
    <citation type="journal article" date="2020" name="Stud. Mycol.">
        <title>101 Dothideomycetes genomes: a test case for predicting lifestyles and emergence of pathogens.</title>
        <authorList>
            <person name="Haridas S."/>
            <person name="Albert R."/>
            <person name="Binder M."/>
            <person name="Bloem J."/>
            <person name="Labutti K."/>
            <person name="Salamov A."/>
            <person name="Andreopoulos B."/>
            <person name="Baker S."/>
            <person name="Barry K."/>
            <person name="Bills G."/>
            <person name="Bluhm B."/>
            <person name="Cannon C."/>
            <person name="Castanera R."/>
            <person name="Culley D."/>
            <person name="Daum C."/>
            <person name="Ezra D."/>
            <person name="Gonzalez J."/>
            <person name="Henrissat B."/>
            <person name="Kuo A."/>
            <person name="Liang C."/>
            <person name="Lipzen A."/>
            <person name="Lutzoni F."/>
            <person name="Magnuson J."/>
            <person name="Mondo S."/>
            <person name="Nolan M."/>
            <person name="Ohm R."/>
            <person name="Pangilinan J."/>
            <person name="Park H.-J."/>
            <person name="Ramirez L."/>
            <person name="Alfaro M."/>
            <person name="Sun H."/>
            <person name="Tritt A."/>
            <person name="Yoshinaga Y."/>
            <person name="Zwiers L.-H."/>
            <person name="Turgeon B."/>
            <person name="Goodwin S."/>
            <person name="Spatafora J."/>
            <person name="Crous P."/>
            <person name="Grigoriev I."/>
        </authorList>
    </citation>
    <scope>NUCLEOTIDE SEQUENCE</scope>
    <source>
        <strain evidence="2">CBS 113818</strain>
    </source>
</reference>
<evidence type="ECO:0000313" key="3">
    <source>
        <dbReference type="Proteomes" id="UP000799424"/>
    </source>
</evidence>
<name>A0A6A6ZHV1_9PLEO</name>
<feature type="region of interest" description="Disordered" evidence="1">
    <location>
        <begin position="154"/>
        <end position="175"/>
    </location>
</feature>
<feature type="region of interest" description="Disordered" evidence="1">
    <location>
        <begin position="1"/>
        <end position="23"/>
    </location>
</feature>
<proteinExistence type="predicted"/>
<feature type="compositionally biased region" description="Polar residues" evidence="1">
    <location>
        <begin position="573"/>
        <end position="594"/>
    </location>
</feature>
<feature type="compositionally biased region" description="Polar residues" evidence="1">
    <location>
        <begin position="215"/>
        <end position="240"/>
    </location>
</feature>
<keyword evidence="3" id="KW-1185">Reference proteome</keyword>
<sequence>MAGFTNPSSAHALQHPATNGACEPTSRYSIPSGSCNYRDLTIGFCGCDQFWDKRHVDFHDESTELPRGNGSPSCVCGHHACYHLRASRAQEPPAFTLAPPMFGGNQGQPLPRATLDGRHAHLRQTPASDPFTQGQTVGSGRFNASGASQAHGTARFGYGTGAPSQASTSGLPPVPSVCMRSYDQPQAGGSGARYDVNQSRPTNAGLGLSMSHSGSFGMRNKQQSPSPTVADSISGAQPSVSEPEIASTRANSIANESPRVISPPQGTLDPVPEFTRNLHLDMAGDTIPNTYDPNECIPSATEVATPSIADTPDLGVADQAIQQGKVFMETLSRLSSIIQQPNGSPGRPASVTSAPSTSPAAPQEQLPHVLQAASPRDLQKLIAYLGPLHNLLNSIPNVANTMRDHCSRLEMLENGSFNFVQPEEFNQETGLLDDRINQLENRQDELDRHVRAMDADQASSSVVGRRSGNVAASFGSINSLPSTTSSAFILAAMNRKDIEMQISDIKYRLDLLEAAALPTPHQPWEIEVVMIPWGRHLRGIWFLPDESMHDTSETTTQDSEEWTQARNLGMRQGVQSPYSKAQGHTRQPDSSTYRGAQHKSREPGSADFESGWSSQAISDWASGSSNKWLFPKACGSTNLVYKRLQSRGFVRNVTLREANASDLQRALSKAFKDILEYLRYTRRDENDAVAASPGLRASFVPLRKVHKQSKLRFLTSPELSSSALWSAQFLDAGVMMKASGGKKRLFVTQRESYIQHSDDFGSTWTWQELRELPRFQQGKDSQMEGNDEHCQPQVPEADAKEACWEYMAAYDQPPADIHSSFGSHQSVDLSMRPVAQSWCRSNTPNSILKNKVVQPISPLSEFHTRPTQSRQRTASASALGQHPTGVSKRRFNSSPVKQSSAPQPTSRTPSVSMARLKRRRTTNGHSLVQDDDAPTEAQATGWNPTLRRSREPPSPFHSSQPALGRSNSDVASRASQRFLATGGKFAPFGYATPHSGPLNGGGPPFNDYTNGGDTQPNDDDEISWHGVTNSDDDADSPSIPDAGEGNQYGEDFSGGDFSAEDSGFGTESGEDDDDDDDEESEVDLDRNPRRHATSDDNSSVLNALLGAIEGKRRA</sequence>
<feature type="compositionally biased region" description="Polar residues" evidence="1">
    <location>
        <begin position="956"/>
        <end position="974"/>
    </location>
</feature>